<dbReference type="SUPFAM" id="SSF46689">
    <property type="entry name" value="Homeodomain-like"/>
    <property type="match status" value="1"/>
</dbReference>
<dbReference type="InterPro" id="IPR050109">
    <property type="entry name" value="HTH-type_TetR-like_transc_reg"/>
</dbReference>
<dbReference type="InterPro" id="IPR054126">
    <property type="entry name" value="CprB_TetR_C"/>
</dbReference>
<protein>
    <submittedName>
        <fullName evidence="6">TetR family transcriptional regulator</fullName>
    </submittedName>
</protein>
<dbReference type="Pfam" id="PF00440">
    <property type="entry name" value="TetR_N"/>
    <property type="match status" value="1"/>
</dbReference>
<keyword evidence="1" id="KW-0805">Transcription regulation</keyword>
<dbReference type="AlphaFoldDB" id="A0A8H9I1T0"/>
<comment type="caution">
    <text evidence="6">The sequence shown here is derived from an EMBL/GenBank/DDBJ whole genome shotgun (WGS) entry which is preliminary data.</text>
</comment>
<dbReference type="InterPro" id="IPR036271">
    <property type="entry name" value="Tet_transcr_reg_TetR-rel_C_sf"/>
</dbReference>
<name>A0A8H9I1T0_KITAU</name>
<dbReference type="PRINTS" id="PR00455">
    <property type="entry name" value="HTHTETR"/>
</dbReference>
<dbReference type="SUPFAM" id="SSF48498">
    <property type="entry name" value="Tetracyclin repressor-like, C-terminal domain"/>
    <property type="match status" value="1"/>
</dbReference>
<dbReference type="Gene3D" id="1.10.357.10">
    <property type="entry name" value="Tetracycline Repressor, domain 2"/>
    <property type="match status" value="1"/>
</dbReference>
<accession>A0A8H9I1T0</accession>
<dbReference type="EMBL" id="BMUB01000035">
    <property type="protein sequence ID" value="GGV05136.1"/>
    <property type="molecule type" value="Genomic_DNA"/>
</dbReference>
<dbReference type="InterPro" id="IPR009057">
    <property type="entry name" value="Homeodomain-like_sf"/>
</dbReference>
<evidence type="ECO:0000256" key="1">
    <source>
        <dbReference type="ARBA" id="ARBA00023015"/>
    </source>
</evidence>
<dbReference type="GeneID" id="97489873"/>
<evidence type="ECO:0000256" key="2">
    <source>
        <dbReference type="ARBA" id="ARBA00023125"/>
    </source>
</evidence>
<dbReference type="GO" id="GO:0003700">
    <property type="term" value="F:DNA-binding transcription factor activity"/>
    <property type="evidence" value="ECO:0007669"/>
    <property type="project" value="TreeGrafter"/>
</dbReference>
<dbReference type="KEGG" id="kau:B6264_20895"/>
<keyword evidence="2 4" id="KW-0238">DNA-binding</keyword>
<evidence type="ECO:0000313" key="6">
    <source>
        <dbReference type="EMBL" id="GGV05136.1"/>
    </source>
</evidence>
<dbReference type="PANTHER" id="PTHR30055:SF234">
    <property type="entry name" value="HTH-TYPE TRANSCRIPTIONAL REGULATOR BETI"/>
    <property type="match status" value="1"/>
</dbReference>
<organism evidence="6 7">
    <name type="scientific">Kitasatospora aureofaciens</name>
    <name type="common">Streptomyces aureofaciens</name>
    <dbReference type="NCBI Taxonomy" id="1894"/>
    <lineage>
        <taxon>Bacteria</taxon>
        <taxon>Bacillati</taxon>
        <taxon>Actinomycetota</taxon>
        <taxon>Actinomycetes</taxon>
        <taxon>Kitasatosporales</taxon>
        <taxon>Streptomycetaceae</taxon>
        <taxon>Kitasatospora</taxon>
    </lineage>
</organism>
<dbReference type="PROSITE" id="PS50977">
    <property type="entry name" value="HTH_TETR_2"/>
    <property type="match status" value="1"/>
</dbReference>
<reference evidence="6" key="1">
    <citation type="journal article" date="2014" name="Int. J. Syst. Evol. Microbiol.">
        <title>Complete genome sequence of Corynebacterium casei LMG S-19264T (=DSM 44701T), isolated from a smear-ripened cheese.</title>
        <authorList>
            <consortium name="US DOE Joint Genome Institute (JGI-PGF)"/>
            <person name="Walter F."/>
            <person name="Albersmeier A."/>
            <person name="Kalinowski J."/>
            <person name="Ruckert C."/>
        </authorList>
    </citation>
    <scope>NUCLEOTIDE SEQUENCE</scope>
    <source>
        <strain evidence="6">JCM 4434</strain>
    </source>
</reference>
<dbReference type="Pfam" id="PF21935">
    <property type="entry name" value="TetR_C_45"/>
    <property type="match status" value="1"/>
</dbReference>
<dbReference type="GO" id="GO:0000976">
    <property type="term" value="F:transcription cis-regulatory region binding"/>
    <property type="evidence" value="ECO:0007669"/>
    <property type="project" value="TreeGrafter"/>
</dbReference>
<feature type="domain" description="HTH tetR-type" evidence="5">
    <location>
        <begin position="34"/>
        <end position="94"/>
    </location>
</feature>
<dbReference type="Proteomes" id="UP000610124">
    <property type="component" value="Unassembled WGS sequence"/>
</dbReference>
<dbReference type="InterPro" id="IPR047923">
    <property type="entry name" value="ArpA-like"/>
</dbReference>
<gene>
    <name evidence="6" type="primary">mmfR</name>
    <name evidence="6" type="ORF">GCM10010502_70000</name>
</gene>
<reference evidence="6" key="2">
    <citation type="submission" date="2020-09" db="EMBL/GenBank/DDBJ databases">
        <authorList>
            <person name="Sun Q."/>
            <person name="Ohkuma M."/>
        </authorList>
    </citation>
    <scope>NUCLEOTIDE SEQUENCE</scope>
    <source>
        <strain evidence="6">JCM 4434</strain>
    </source>
</reference>
<feature type="DNA-binding region" description="H-T-H motif" evidence="4">
    <location>
        <begin position="57"/>
        <end position="76"/>
    </location>
</feature>
<sequence length="235" mass="26155">MSQNKGVAVESLWPTPKIQRSGATGPLLRQERAERTREQILHCAARIFAERGYQQTGIKDVADEVAMTKGAVYFHFPNKQALAIAVVDELYSRWPVTLEAVRGKGLSPLDTVIEMFNAATVAFLEDPIMQAGTRLQNERDAVDVELPPPYVDWTNLISMLMREAHQQGQLAQHVDPDVAARVAVAAFFGAQHISDNLNGRADFAERWREVRDTLFPALRARPSLAADPDRPVTRG</sequence>
<evidence type="ECO:0000313" key="7">
    <source>
        <dbReference type="Proteomes" id="UP000610124"/>
    </source>
</evidence>
<evidence type="ECO:0000259" key="5">
    <source>
        <dbReference type="PROSITE" id="PS50977"/>
    </source>
</evidence>
<dbReference type="RefSeq" id="WP_078938790.1">
    <property type="nucleotide sequence ID" value="NZ_BMUB01000035.1"/>
</dbReference>
<keyword evidence="3" id="KW-0804">Transcription</keyword>
<dbReference type="InterPro" id="IPR001647">
    <property type="entry name" value="HTH_TetR"/>
</dbReference>
<dbReference type="PANTHER" id="PTHR30055">
    <property type="entry name" value="HTH-TYPE TRANSCRIPTIONAL REGULATOR RUTR"/>
    <property type="match status" value="1"/>
</dbReference>
<evidence type="ECO:0000256" key="4">
    <source>
        <dbReference type="PROSITE-ProRule" id="PRU00335"/>
    </source>
</evidence>
<proteinExistence type="predicted"/>
<evidence type="ECO:0000256" key="3">
    <source>
        <dbReference type="ARBA" id="ARBA00023163"/>
    </source>
</evidence>
<dbReference type="NCBIfam" id="NF041196">
    <property type="entry name" value="ScbR_bind_reg"/>
    <property type="match status" value="1"/>
</dbReference>